<feature type="compositionally biased region" description="Low complexity" evidence="2">
    <location>
        <begin position="179"/>
        <end position="192"/>
    </location>
</feature>
<dbReference type="InterPro" id="IPR001138">
    <property type="entry name" value="Zn2Cys6_DnaBD"/>
</dbReference>
<evidence type="ECO:0000313" key="4">
    <source>
        <dbReference type="Proteomes" id="UP001305414"/>
    </source>
</evidence>
<proteinExistence type="predicted"/>
<comment type="caution">
    <text evidence="3">The sequence shown here is derived from an EMBL/GenBank/DDBJ whole genome shotgun (WGS) entry which is preliminary data.</text>
</comment>
<keyword evidence="4" id="KW-1185">Reference proteome</keyword>
<feature type="region of interest" description="Disordered" evidence="2">
    <location>
        <begin position="606"/>
        <end position="642"/>
    </location>
</feature>
<evidence type="ECO:0000256" key="1">
    <source>
        <dbReference type="ARBA" id="ARBA00023242"/>
    </source>
</evidence>
<keyword evidence="1" id="KW-0539">Nucleus</keyword>
<dbReference type="Proteomes" id="UP001305414">
    <property type="component" value="Unassembled WGS sequence"/>
</dbReference>
<dbReference type="EMBL" id="JAWHQM010000004">
    <property type="protein sequence ID" value="KAK5626899.1"/>
    <property type="molecule type" value="Genomic_DNA"/>
</dbReference>
<organism evidence="3 4">
    <name type="scientific">Xylaria bambusicola</name>
    <dbReference type="NCBI Taxonomy" id="326684"/>
    <lineage>
        <taxon>Eukaryota</taxon>
        <taxon>Fungi</taxon>
        <taxon>Dikarya</taxon>
        <taxon>Ascomycota</taxon>
        <taxon>Pezizomycotina</taxon>
        <taxon>Sordariomycetes</taxon>
        <taxon>Xylariomycetidae</taxon>
        <taxon>Xylariales</taxon>
        <taxon>Xylariaceae</taxon>
        <taxon>Xylaria</taxon>
    </lineage>
</organism>
<dbReference type="GO" id="GO:0000981">
    <property type="term" value="F:DNA-binding transcription factor activity, RNA polymerase II-specific"/>
    <property type="evidence" value="ECO:0007669"/>
    <property type="project" value="InterPro"/>
</dbReference>
<feature type="compositionally biased region" description="Basic and acidic residues" evidence="2">
    <location>
        <begin position="284"/>
        <end position="302"/>
    </location>
</feature>
<reference evidence="3 4" key="1">
    <citation type="submission" date="2023-10" db="EMBL/GenBank/DDBJ databases">
        <title>Draft genome sequence of Xylaria bambusicola isolate GMP-LS, the root and basal stem rot pathogen of sugarcane in Indonesia.</title>
        <authorList>
            <person name="Selvaraj P."/>
            <person name="Muralishankar V."/>
            <person name="Muruganantham S."/>
            <person name="Sp S."/>
            <person name="Haryani S."/>
            <person name="Lau K.J.X."/>
            <person name="Naqvi N.I."/>
        </authorList>
    </citation>
    <scope>NUCLEOTIDE SEQUENCE [LARGE SCALE GENOMIC DNA]</scope>
    <source>
        <strain evidence="3">GMP-LS</strain>
    </source>
</reference>
<name>A0AAN7UT52_9PEZI</name>
<sequence length="872" mass="94941">MGSKQLDEMIDAYVPGDASILEKRTAVSMEFFQHSIATGELFKFFMVYPTLPSANTSPIMDSDYQSSFTSSPAMSDSRWNTAYSTSSRMTSPSTSKKAAAPNDFSNLPGMKIMTRDGRDVTNSASRGCKTKEQRDHAHLMRMLKACDSCRRKKTKCDPSHKRPTAGTSSGKITKKASKAPRTAPAEAAAHPPIAAKEASINTDFDQIFTASLPSFEFSAESMDVPTDTFSMEWDQFIQYDEEPTEAIPYDYDFFLDPAGYFSPATTASSSSSSTSPSQVPITPIDRDVNITDTTTDGHDHRPILPYLNPRGAEAGNNYVDFNLYSPQSSFLDEDLDLMKEVAASPIQSQRLERHRHKITNIRHETSSHTILETGVNLSCLDQTCSHRQSVISEAIGDGVSNGITDHMNQWSDRATAVNAIHHGGVLNARNAECNSGSRTLSREALAFLTAADFIPETVTSEGLYGRDAICEPASSRLLSGRERLQPPIEVNTAERGAEHQRNVQEVSLARESLRINKTVLMMPADTSSSQSYADQACDRDVPTRTSLYAATVSSLSTQAPLEQSQVRSSALSTVGLGLTLSKDYAQLVRSETPVYTPVMQVSQLMESPSPLPITASQRPTRSSTKEENRQATLLDEQTGRPLASGTALHPIVEQGSSSVPWNSGSEGQLSARVSRSFSPSAALVGPSNTLPPMSVIAGLGFLSLVVSLASVRANTTCANTARNNRPIGPAQPAWHKPTIARTAAIAVLLVCIAQPEPSWSIPFLLMSLLTIFIIAGSIQTQHQVSSRNARRKAFNFPLSLTLPNTRRPHINLVDGFKSTCTKILRIVRCDLKMLIPSAYFLTLSESGGSRAITPRQMERTGNIPRWSVTSLV</sequence>
<evidence type="ECO:0000313" key="3">
    <source>
        <dbReference type="EMBL" id="KAK5626899.1"/>
    </source>
</evidence>
<protein>
    <recommendedName>
        <fullName evidence="5">Zn(2)-C6 fungal-type domain-containing protein</fullName>
    </recommendedName>
</protein>
<feature type="compositionally biased region" description="Low complexity" evidence="2">
    <location>
        <begin position="264"/>
        <end position="277"/>
    </location>
</feature>
<evidence type="ECO:0000256" key="2">
    <source>
        <dbReference type="SAM" id="MobiDB-lite"/>
    </source>
</evidence>
<feature type="region of interest" description="Disordered" evidence="2">
    <location>
        <begin position="264"/>
        <end position="303"/>
    </location>
</feature>
<feature type="region of interest" description="Disordered" evidence="2">
    <location>
        <begin position="83"/>
        <end position="134"/>
    </location>
</feature>
<dbReference type="AlphaFoldDB" id="A0AAN7UT52"/>
<feature type="compositionally biased region" description="Low complexity" evidence="2">
    <location>
        <begin position="84"/>
        <end position="95"/>
    </location>
</feature>
<gene>
    <name evidence="3" type="ORF">RRF57_002614</name>
</gene>
<dbReference type="GO" id="GO:0008270">
    <property type="term" value="F:zinc ion binding"/>
    <property type="evidence" value="ECO:0007669"/>
    <property type="project" value="InterPro"/>
</dbReference>
<accession>A0AAN7UT52</accession>
<evidence type="ECO:0008006" key="5">
    <source>
        <dbReference type="Google" id="ProtNLM"/>
    </source>
</evidence>
<dbReference type="InterPro" id="IPR036864">
    <property type="entry name" value="Zn2-C6_fun-type_DNA-bd_sf"/>
</dbReference>
<feature type="region of interest" description="Disordered" evidence="2">
    <location>
        <begin position="152"/>
        <end position="192"/>
    </location>
</feature>
<dbReference type="SUPFAM" id="SSF57701">
    <property type="entry name" value="Zn2/Cys6 DNA-binding domain"/>
    <property type="match status" value="1"/>
</dbReference>
<dbReference type="CDD" id="cd00067">
    <property type="entry name" value="GAL4"/>
    <property type="match status" value="1"/>
</dbReference>